<sequence>MRFEWQIVRLVSHHNGHRSFGDIRRVCVLCGTCSRCGDSLAASKKKTGTAGRQASSEAAKVIDPATLPEGRRRVDAMAELAEAEAEWGASPVQLVRPLVLAVCAAPVAGAAALAHCALLAALLKRSTNGLFYILIQLAIADLLLLGTTIAPELWSYNAGTWQFGRSACIAYRGLNVFATTASLYLITTIALHSLATASLEEKEARKSSGKRDDLDEDDEIRSSRHSLVTSDTSTPPRTMNVDYRLTNTKIRIAPPVLFVWVLSASLSVPDFVLSTTVHLDHNVVLCTLVDTSHRLNMHSLLAIFNLFLPIIIMSAAAILILIKLKSKKGHSQFDETFPALKLSLCLICTYVVLCAPRSIVTVYSLYSTSTVENEYAVEQPGYVLTLVNLVCVCLYLVANAVRPLLCIILLPKLRKVFFFGLRNSNVDI</sequence>
<dbReference type="InterPro" id="IPR000276">
    <property type="entry name" value="GPCR_Rhodpsn"/>
</dbReference>
<dbReference type="Proteomes" id="UP000053240">
    <property type="component" value="Unassembled WGS sequence"/>
</dbReference>
<dbReference type="InterPro" id="IPR050125">
    <property type="entry name" value="GPCR_opsins"/>
</dbReference>
<evidence type="ECO:0000259" key="12">
    <source>
        <dbReference type="PROSITE" id="PS50262"/>
    </source>
</evidence>
<evidence type="ECO:0000256" key="4">
    <source>
        <dbReference type="ARBA" id="ARBA00022989"/>
    </source>
</evidence>
<evidence type="ECO:0000313" key="13">
    <source>
        <dbReference type="EMBL" id="KPJ16649.1"/>
    </source>
</evidence>
<evidence type="ECO:0000313" key="14">
    <source>
        <dbReference type="Proteomes" id="UP000053240"/>
    </source>
</evidence>
<keyword evidence="10" id="KW-0716">Sensory transduction</keyword>
<dbReference type="GO" id="GO:0016020">
    <property type="term" value="C:membrane"/>
    <property type="evidence" value="ECO:0007669"/>
    <property type="project" value="UniProtKB-SubCell"/>
</dbReference>
<feature type="transmembrane region" description="Helical" evidence="11">
    <location>
        <begin position="342"/>
        <end position="366"/>
    </location>
</feature>
<dbReference type="InParanoid" id="A0A194RGT0"/>
<name>A0A194RGT0_PAPMA</name>
<keyword evidence="4 11" id="KW-1133">Transmembrane helix</keyword>
<feature type="transmembrane region" description="Helical" evidence="11">
    <location>
        <begin position="386"/>
        <end position="410"/>
    </location>
</feature>
<dbReference type="EMBL" id="KQ460207">
    <property type="protein sequence ID" value="KPJ16649.1"/>
    <property type="molecule type" value="Genomic_DNA"/>
</dbReference>
<organism evidence="13 14">
    <name type="scientific">Papilio machaon</name>
    <name type="common">Old World swallowtail butterfly</name>
    <dbReference type="NCBI Taxonomy" id="76193"/>
    <lineage>
        <taxon>Eukaryota</taxon>
        <taxon>Metazoa</taxon>
        <taxon>Ecdysozoa</taxon>
        <taxon>Arthropoda</taxon>
        <taxon>Hexapoda</taxon>
        <taxon>Insecta</taxon>
        <taxon>Pterygota</taxon>
        <taxon>Neoptera</taxon>
        <taxon>Endopterygota</taxon>
        <taxon>Lepidoptera</taxon>
        <taxon>Glossata</taxon>
        <taxon>Ditrysia</taxon>
        <taxon>Papilionoidea</taxon>
        <taxon>Papilionidae</taxon>
        <taxon>Papilioninae</taxon>
        <taxon>Papilio</taxon>
    </lineage>
</organism>
<dbReference type="GO" id="GO:0004930">
    <property type="term" value="F:G protein-coupled receptor activity"/>
    <property type="evidence" value="ECO:0007669"/>
    <property type="project" value="UniProtKB-KW"/>
</dbReference>
<dbReference type="PRINTS" id="PR00237">
    <property type="entry name" value="GPCRRHODOPSN"/>
</dbReference>
<gene>
    <name evidence="13" type="ORF">RR48_10248</name>
</gene>
<accession>A0A194RGT0</accession>
<evidence type="ECO:0000256" key="11">
    <source>
        <dbReference type="SAM" id="Phobius"/>
    </source>
</evidence>
<keyword evidence="10" id="KW-0844">Vision</keyword>
<dbReference type="Pfam" id="PF00001">
    <property type="entry name" value="7tm_1"/>
    <property type="match status" value="2"/>
</dbReference>
<evidence type="ECO:0000256" key="2">
    <source>
        <dbReference type="ARBA" id="ARBA00010663"/>
    </source>
</evidence>
<feature type="transmembrane region" description="Helical" evidence="11">
    <location>
        <begin position="299"/>
        <end position="322"/>
    </location>
</feature>
<keyword evidence="9" id="KW-0807">Transducer</keyword>
<dbReference type="CDD" id="cd00637">
    <property type="entry name" value="7tm_classA_rhodopsin-like"/>
    <property type="match status" value="1"/>
</dbReference>
<dbReference type="SUPFAM" id="SSF81321">
    <property type="entry name" value="Family A G protein-coupled receptor-like"/>
    <property type="match status" value="2"/>
</dbReference>
<dbReference type="PANTHER" id="PTHR24240">
    <property type="entry name" value="OPSIN"/>
    <property type="match status" value="1"/>
</dbReference>
<comment type="subcellular location">
    <subcellularLocation>
        <location evidence="1">Membrane</location>
        <topology evidence="1">Multi-pass membrane protein</topology>
    </subcellularLocation>
</comment>
<keyword evidence="5" id="KW-0297">G-protein coupled receptor</keyword>
<feature type="domain" description="G-protein coupled receptors family 1 profile" evidence="12">
    <location>
        <begin position="111"/>
        <end position="406"/>
    </location>
</feature>
<feature type="transmembrane region" description="Helical" evidence="11">
    <location>
        <begin position="257"/>
        <end position="279"/>
    </location>
</feature>
<evidence type="ECO:0000256" key="7">
    <source>
        <dbReference type="ARBA" id="ARBA00023170"/>
    </source>
</evidence>
<keyword evidence="7" id="KW-0675">Receptor</keyword>
<evidence type="ECO:0000256" key="1">
    <source>
        <dbReference type="ARBA" id="ARBA00004141"/>
    </source>
</evidence>
<keyword evidence="14" id="KW-1185">Reference proteome</keyword>
<dbReference type="AlphaFoldDB" id="A0A194RGT0"/>
<evidence type="ECO:0000256" key="5">
    <source>
        <dbReference type="ARBA" id="ARBA00023040"/>
    </source>
</evidence>
<dbReference type="Gene3D" id="1.20.1070.10">
    <property type="entry name" value="Rhodopsin 7-helix transmembrane proteins"/>
    <property type="match status" value="1"/>
</dbReference>
<evidence type="ECO:0000256" key="9">
    <source>
        <dbReference type="ARBA" id="ARBA00023224"/>
    </source>
</evidence>
<keyword evidence="3 11" id="KW-0812">Transmembrane</keyword>
<proteinExistence type="inferred from homology"/>
<dbReference type="GO" id="GO:0007601">
    <property type="term" value="P:visual perception"/>
    <property type="evidence" value="ECO:0007669"/>
    <property type="project" value="UniProtKB-KW"/>
</dbReference>
<feature type="transmembrane region" description="Helical" evidence="11">
    <location>
        <begin position="169"/>
        <end position="195"/>
    </location>
</feature>
<evidence type="ECO:0000256" key="10">
    <source>
        <dbReference type="ARBA" id="ARBA00023305"/>
    </source>
</evidence>
<feature type="transmembrane region" description="Helical" evidence="11">
    <location>
        <begin position="98"/>
        <end position="123"/>
    </location>
</feature>
<dbReference type="InterPro" id="IPR017452">
    <property type="entry name" value="GPCR_Rhodpsn_7TM"/>
</dbReference>
<evidence type="ECO:0000256" key="3">
    <source>
        <dbReference type="ARBA" id="ARBA00022692"/>
    </source>
</evidence>
<reference evidence="13 14" key="1">
    <citation type="journal article" date="2015" name="Nat. Commun.">
        <title>Outbred genome sequencing and CRISPR/Cas9 gene editing in butterflies.</title>
        <authorList>
            <person name="Li X."/>
            <person name="Fan D."/>
            <person name="Zhang W."/>
            <person name="Liu G."/>
            <person name="Zhang L."/>
            <person name="Zhao L."/>
            <person name="Fang X."/>
            <person name="Chen L."/>
            <person name="Dong Y."/>
            <person name="Chen Y."/>
            <person name="Ding Y."/>
            <person name="Zhao R."/>
            <person name="Feng M."/>
            <person name="Zhu Y."/>
            <person name="Feng Y."/>
            <person name="Jiang X."/>
            <person name="Zhu D."/>
            <person name="Xiang H."/>
            <person name="Feng X."/>
            <person name="Li S."/>
            <person name="Wang J."/>
            <person name="Zhang G."/>
            <person name="Kronforst M.R."/>
            <person name="Wang W."/>
        </authorList>
    </citation>
    <scope>NUCLEOTIDE SEQUENCE [LARGE SCALE GENOMIC DNA]</scope>
    <source>
        <strain evidence="13">Ya'a_city_454_Pm</strain>
        <tissue evidence="13">Whole body</tissue>
    </source>
</reference>
<comment type="similarity">
    <text evidence="2">Belongs to the G-protein coupled receptor 1 family.</text>
</comment>
<feature type="transmembrane region" description="Helical" evidence="11">
    <location>
        <begin position="130"/>
        <end position="149"/>
    </location>
</feature>
<dbReference type="PROSITE" id="PS50262">
    <property type="entry name" value="G_PROTEIN_RECEP_F1_2"/>
    <property type="match status" value="1"/>
</dbReference>
<evidence type="ECO:0000256" key="8">
    <source>
        <dbReference type="ARBA" id="ARBA00023180"/>
    </source>
</evidence>
<protein>
    <recommendedName>
        <fullName evidence="12">G-protein coupled receptors family 1 profile domain-containing protein</fullName>
    </recommendedName>
</protein>
<keyword evidence="6 11" id="KW-0472">Membrane</keyword>
<keyword evidence="8" id="KW-0325">Glycoprotein</keyword>
<evidence type="ECO:0000256" key="6">
    <source>
        <dbReference type="ARBA" id="ARBA00023136"/>
    </source>
</evidence>